<dbReference type="AlphaFoldDB" id="A0A1S2CMW5"/>
<evidence type="ECO:0000313" key="2">
    <source>
        <dbReference type="Proteomes" id="UP000179934"/>
    </source>
</evidence>
<sequence>MVLFDEGADDFLVELNRVRKTDGFTGQSLELRAECQVVAFDTLREEFPGQMYLAWDFPGKAASVITGDKITLLRGKQAQQFTACLIVARTEGVGNHSFFLVSKAYHKANDD</sequence>
<organism evidence="1 2">
    <name type="scientific">Aeromonas sobria</name>
    <dbReference type="NCBI Taxonomy" id="646"/>
    <lineage>
        <taxon>Bacteria</taxon>
        <taxon>Pseudomonadati</taxon>
        <taxon>Pseudomonadota</taxon>
        <taxon>Gammaproteobacteria</taxon>
        <taxon>Aeromonadales</taxon>
        <taxon>Aeromonadaceae</taxon>
        <taxon>Aeromonas</taxon>
    </lineage>
</organism>
<accession>A0A1S2CMW5</accession>
<comment type="caution">
    <text evidence="1">The sequence shown here is derived from an EMBL/GenBank/DDBJ whole genome shotgun (WGS) entry which is preliminary data.</text>
</comment>
<name>A0A1S2CMW5_AERSO</name>
<gene>
    <name evidence="1" type="ORF">BJD16_20415</name>
</gene>
<dbReference type="EMBL" id="MKFU01000043">
    <property type="protein sequence ID" value="OHY89459.1"/>
    <property type="molecule type" value="Genomic_DNA"/>
</dbReference>
<proteinExistence type="predicted"/>
<evidence type="ECO:0000313" key="1">
    <source>
        <dbReference type="EMBL" id="OHY89459.1"/>
    </source>
</evidence>
<dbReference type="Proteomes" id="UP000179934">
    <property type="component" value="Unassembled WGS sequence"/>
</dbReference>
<reference evidence="1 2" key="1">
    <citation type="submission" date="2016-09" db="EMBL/GenBank/DDBJ databases">
        <title>Draft Genome Sequence of Aeromonas sobria Strain 08005, Isolated from Sick Rana catesbeiana.</title>
        <authorList>
            <person name="Yang Q."/>
        </authorList>
    </citation>
    <scope>NUCLEOTIDE SEQUENCE [LARGE SCALE GENOMIC DNA]</scope>
    <source>
        <strain evidence="1 2">08005</strain>
    </source>
</reference>
<protein>
    <submittedName>
        <fullName evidence="1">Uncharacterized protein</fullName>
    </submittedName>
</protein>